<proteinExistence type="predicted"/>
<accession>A0AA38CWF1</accession>
<evidence type="ECO:0000313" key="2">
    <source>
        <dbReference type="Proteomes" id="UP000824469"/>
    </source>
</evidence>
<evidence type="ECO:0000313" key="1">
    <source>
        <dbReference type="EMBL" id="KAH9304319.1"/>
    </source>
</evidence>
<protein>
    <submittedName>
        <fullName evidence="1">Uncharacterized protein</fullName>
    </submittedName>
</protein>
<dbReference type="Proteomes" id="UP000824469">
    <property type="component" value="Unassembled WGS sequence"/>
</dbReference>
<dbReference type="AlphaFoldDB" id="A0AA38CWF1"/>
<dbReference type="EMBL" id="JAHRHJ020000008">
    <property type="protein sequence ID" value="KAH9304319.1"/>
    <property type="molecule type" value="Genomic_DNA"/>
</dbReference>
<feature type="non-terminal residue" evidence="1">
    <location>
        <position position="1"/>
    </location>
</feature>
<organism evidence="1 2">
    <name type="scientific">Taxus chinensis</name>
    <name type="common">Chinese yew</name>
    <name type="synonym">Taxus wallichiana var. chinensis</name>
    <dbReference type="NCBI Taxonomy" id="29808"/>
    <lineage>
        <taxon>Eukaryota</taxon>
        <taxon>Viridiplantae</taxon>
        <taxon>Streptophyta</taxon>
        <taxon>Embryophyta</taxon>
        <taxon>Tracheophyta</taxon>
        <taxon>Spermatophyta</taxon>
        <taxon>Pinopsida</taxon>
        <taxon>Pinidae</taxon>
        <taxon>Conifers II</taxon>
        <taxon>Cupressales</taxon>
        <taxon>Taxaceae</taxon>
        <taxon>Taxus</taxon>
    </lineage>
</organism>
<gene>
    <name evidence="1" type="ORF">KI387_008723</name>
</gene>
<sequence length="69" mass="7547">LAYKSSLGDEVIDGYEVVGGDEIIYRDEVIGGDELIDRDESCMLLYTISEEDDSGAGDSDSTVCKEVEY</sequence>
<comment type="caution">
    <text evidence="1">The sequence shown here is derived from an EMBL/GenBank/DDBJ whole genome shotgun (WGS) entry which is preliminary data.</text>
</comment>
<reference evidence="1 2" key="1">
    <citation type="journal article" date="2021" name="Nat. Plants">
        <title>The Taxus genome provides insights into paclitaxel biosynthesis.</title>
        <authorList>
            <person name="Xiong X."/>
            <person name="Gou J."/>
            <person name="Liao Q."/>
            <person name="Li Y."/>
            <person name="Zhou Q."/>
            <person name="Bi G."/>
            <person name="Li C."/>
            <person name="Du R."/>
            <person name="Wang X."/>
            <person name="Sun T."/>
            <person name="Guo L."/>
            <person name="Liang H."/>
            <person name="Lu P."/>
            <person name="Wu Y."/>
            <person name="Zhang Z."/>
            <person name="Ro D.K."/>
            <person name="Shang Y."/>
            <person name="Huang S."/>
            <person name="Yan J."/>
        </authorList>
    </citation>
    <scope>NUCLEOTIDE SEQUENCE [LARGE SCALE GENOMIC DNA]</scope>
    <source>
        <strain evidence="1">Ta-2019</strain>
    </source>
</reference>
<name>A0AA38CWF1_TAXCH</name>
<keyword evidence="2" id="KW-1185">Reference proteome</keyword>